<comment type="similarity">
    <text evidence="1">Belongs to the pectinacetylesterase family. Notum subfamily.</text>
</comment>
<dbReference type="RefSeq" id="XP_052119564.1">
    <property type="nucleotide sequence ID" value="XM_052263604.1"/>
</dbReference>
<dbReference type="PANTHER" id="PTHR21562:SF122">
    <property type="entry name" value="PALMITOLEOYL-PROTEIN CARBOXYLESTERASE NOTUM"/>
    <property type="match status" value="1"/>
</dbReference>
<sequence length="987" mass="110348">MAVLPLLQLLLLALGTVVAAPELREENAVLPPAPTAPPPGPGLRAAPLADVQAMMMEAVSCSPQDEERALRRQFLTNASVTCNDGSPAGFYVRRSAGSRRWVVLLEGGWYCHDTRSCHHRWQRLRHLMTSRLWPEQRNVGGILSPVPEENPYSWNANHVLVPYCSSDSWSGSSPAPTPGETFSFMGALIVQEVVRDLAANGWLSNDSHVLLAGTSAGGTGVMLNVDAVQELVRALGLPRVSVRGLVDSGWFLDRPPFSPVPGRALTAAGALRQGMALWRARVPAPCAARHRTDPWRCYFGYRLYPTVKAPLFLFQWLFDEAQMTADNVGAPVSKQQWDFIHEMGDSFRTTFSNVSAVFAPACIAHTVLTKRDWAAVRVGRVSLPSALRCWDNRLSADSPMDHSERKRGGGRKHKKGEGGSRVTCPTRHVEMCSWPQCNHSCPKLHNPFTGEEMNFIAVLKSFGLDMLSVANALGIDIHTLNNMDPEELLQLLTASLLQQVMAASPRERQEAPRPEPPAASEESAEADPCRALLYVSVSPLRGRGRPERLAEVNWDFRDCDVRPARAVLFDHDALNVPPKTADKLAIRWSDSLAGAAGRLVTNYSVPRQLPGGWDRDSAASATPEEPEYCFDFRVALLDEQGALISSECLRIRPRWMRQLFESGGDNLALPELMLPGTHNSGSFPREGDDKDSHLVRYLLTQDLNTYEQLVWGVRYLDLRVGHYPQDMGDQQNESHPDHGERFWVNHDLVRVQPLRRVLHDVRIFLDAAVGEVVILDFHRFPVGFGAEDMEDTEAHGELLALIREVLGERLIPNERASALASIKDLHKRGSVLVAYGDRGWQQRERAVLWAAVPQLWGNQQSLEGLVEYLDRQVRAMYRVELHALMAELTPTVFDILLNLERSSLRLMADQVNWNITAHARAGYWFKFANIVAVDFVEGSDLVGAAVEANRWRSEHKRRHNEASRFSVRYCDGSCEQTQSEFIKRPRR</sequence>
<dbReference type="OrthoDB" id="2015280at2759"/>
<dbReference type="Gene3D" id="3.20.20.190">
    <property type="entry name" value="Phosphatidylinositol (PI) phosphodiesterase"/>
    <property type="match status" value="1"/>
</dbReference>
<evidence type="ECO:0000313" key="5">
    <source>
        <dbReference type="RefSeq" id="XP_052119564.1"/>
    </source>
</evidence>
<feature type="signal peptide" evidence="3">
    <location>
        <begin position="1"/>
        <end position="19"/>
    </location>
</feature>
<dbReference type="InterPro" id="IPR017946">
    <property type="entry name" value="PLC-like_Pdiesterase_TIM-brl"/>
</dbReference>
<feature type="region of interest" description="Disordered" evidence="2">
    <location>
        <begin position="398"/>
        <end position="422"/>
    </location>
</feature>
<dbReference type="GO" id="GO:0008081">
    <property type="term" value="F:phosphoric diester hydrolase activity"/>
    <property type="evidence" value="ECO:0007669"/>
    <property type="project" value="InterPro"/>
</dbReference>
<evidence type="ECO:0000256" key="3">
    <source>
        <dbReference type="SAM" id="SignalP"/>
    </source>
</evidence>
<dbReference type="PANTHER" id="PTHR21562">
    <property type="entry name" value="NOTUM-RELATED"/>
    <property type="match status" value="1"/>
</dbReference>
<keyword evidence="4" id="KW-1185">Reference proteome</keyword>
<dbReference type="SUPFAM" id="SSF51695">
    <property type="entry name" value="PLC-like phosphodiesterases"/>
    <property type="match status" value="1"/>
</dbReference>
<name>A0A9C6U1X2_FRAOC</name>
<gene>
    <name evidence="5" type="primary">LOC113217638</name>
</gene>
<evidence type="ECO:0000256" key="1">
    <source>
        <dbReference type="ARBA" id="ARBA00010213"/>
    </source>
</evidence>
<protein>
    <submittedName>
        <fullName evidence="5">Uncharacterized protein LOC113217638</fullName>
    </submittedName>
</protein>
<reference evidence="5" key="1">
    <citation type="submission" date="2025-08" db="UniProtKB">
        <authorList>
            <consortium name="RefSeq"/>
        </authorList>
    </citation>
    <scope>IDENTIFICATION</scope>
    <source>
        <tissue evidence="5">Whole organism</tissue>
    </source>
</reference>
<dbReference type="InterPro" id="IPR004963">
    <property type="entry name" value="PAE/NOTUM"/>
</dbReference>
<dbReference type="KEGG" id="foc:113217638"/>
<dbReference type="Proteomes" id="UP000504606">
    <property type="component" value="Unplaced"/>
</dbReference>
<evidence type="ECO:0000256" key="2">
    <source>
        <dbReference type="SAM" id="MobiDB-lite"/>
    </source>
</evidence>
<dbReference type="Pfam" id="PF03283">
    <property type="entry name" value="PAE"/>
    <property type="match status" value="1"/>
</dbReference>
<dbReference type="CTD" id="147111"/>
<feature type="region of interest" description="Disordered" evidence="2">
    <location>
        <begin position="502"/>
        <end position="525"/>
    </location>
</feature>
<evidence type="ECO:0000313" key="4">
    <source>
        <dbReference type="Proteomes" id="UP000504606"/>
    </source>
</evidence>
<dbReference type="GeneID" id="113217638"/>
<accession>A0A9C6U1X2</accession>
<dbReference type="PROSITE" id="PS50007">
    <property type="entry name" value="PIPLC_X_DOMAIN"/>
    <property type="match status" value="1"/>
</dbReference>
<feature type="chain" id="PRO_5038701259" evidence="3">
    <location>
        <begin position="20"/>
        <end position="987"/>
    </location>
</feature>
<keyword evidence="3" id="KW-0732">Signal</keyword>
<proteinExistence type="inferred from homology"/>
<dbReference type="AlphaFoldDB" id="A0A9C6U1X2"/>
<dbReference type="GO" id="GO:0006629">
    <property type="term" value="P:lipid metabolic process"/>
    <property type="evidence" value="ECO:0007669"/>
    <property type="project" value="InterPro"/>
</dbReference>
<organism evidence="4 5">
    <name type="scientific">Frankliniella occidentalis</name>
    <name type="common">Western flower thrips</name>
    <name type="synonym">Euthrips occidentalis</name>
    <dbReference type="NCBI Taxonomy" id="133901"/>
    <lineage>
        <taxon>Eukaryota</taxon>
        <taxon>Metazoa</taxon>
        <taxon>Ecdysozoa</taxon>
        <taxon>Arthropoda</taxon>
        <taxon>Hexapoda</taxon>
        <taxon>Insecta</taxon>
        <taxon>Pterygota</taxon>
        <taxon>Neoptera</taxon>
        <taxon>Paraneoptera</taxon>
        <taxon>Thysanoptera</taxon>
        <taxon>Terebrantia</taxon>
        <taxon>Thripoidea</taxon>
        <taxon>Thripidae</taxon>
        <taxon>Frankliniella</taxon>
    </lineage>
</organism>